<gene>
    <name evidence="1" type="ORF">KME28_12595</name>
</gene>
<dbReference type="Proteomes" id="UP000813215">
    <property type="component" value="Unassembled WGS sequence"/>
</dbReference>
<name>A0A9E3LTF7_9NOST</name>
<reference evidence="1" key="1">
    <citation type="submission" date="2021-05" db="EMBL/GenBank/DDBJ databases">
        <authorList>
            <person name="Pietrasiak N."/>
            <person name="Ward R."/>
            <person name="Stajich J.E."/>
            <person name="Kurbessoian T."/>
        </authorList>
    </citation>
    <scope>NUCLEOTIDE SEQUENCE</scope>
    <source>
        <strain evidence="1">HA4357-MV3</strain>
    </source>
</reference>
<comment type="caution">
    <text evidence="1">The sequence shown here is derived from an EMBL/GenBank/DDBJ whole genome shotgun (WGS) entry which is preliminary data.</text>
</comment>
<proteinExistence type="predicted"/>
<evidence type="ECO:0000313" key="1">
    <source>
        <dbReference type="EMBL" id="MBW4432538.1"/>
    </source>
</evidence>
<evidence type="ECO:0000313" key="2">
    <source>
        <dbReference type="Proteomes" id="UP000813215"/>
    </source>
</evidence>
<organism evidence="1 2">
    <name type="scientific">Pelatocladus maniniholoensis HA4357-MV3</name>
    <dbReference type="NCBI Taxonomy" id="1117104"/>
    <lineage>
        <taxon>Bacteria</taxon>
        <taxon>Bacillati</taxon>
        <taxon>Cyanobacteriota</taxon>
        <taxon>Cyanophyceae</taxon>
        <taxon>Nostocales</taxon>
        <taxon>Nostocaceae</taxon>
        <taxon>Pelatocladus</taxon>
    </lineage>
</organism>
<dbReference type="EMBL" id="JAHHHW010000087">
    <property type="protein sequence ID" value="MBW4432538.1"/>
    <property type="molecule type" value="Genomic_DNA"/>
</dbReference>
<accession>A0A9E3LTF7</accession>
<sequence>MSTSIDEKYLEYLDQVFDHLHNGRWHEQKLKEQISLLLEAGYLRYFQWNDMKDLISNLENITGLKCEL</sequence>
<dbReference type="AlphaFoldDB" id="A0A9E3LTF7"/>
<reference evidence="1" key="2">
    <citation type="journal article" date="2022" name="Microbiol. Resour. Announc.">
        <title>Metagenome Sequencing to Explore Phylogenomics of Terrestrial Cyanobacteria.</title>
        <authorList>
            <person name="Ward R.D."/>
            <person name="Stajich J.E."/>
            <person name="Johansen J.R."/>
            <person name="Huntemann M."/>
            <person name="Clum A."/>
            <person name="Foster B."/>
            <person name="Foster B."/>
            <person name="Roux S."/>
            <person name="Palaniappan K."/>
            <person name="Varghese N."/>
            <person name="Mukherjee S."/>
            <person name="Reddy T.B.K."/>
            <person name="Daum C."/>
            <person name="Copeland A."/>
            <person name="Chen I.A."/>
            <person name="Ivanova N.N."/>
            <person name="Kyrpides N.C."/>
            <person name="Shapiro N."/>
            <person name="Eloe-Fadrosh E.A."/>
            <person name="Pietrasiak N."/>
        </authorList>
    </citation>
    <scope>NUCLEOTIDE SEQUENCE</scope>
    <source>
        <strain evidence="1">HA4357-MV3</strain>
    </source>
</reference>
<protein>
    <submittedName>
        <fullName evidence="1">Uncharacterized protein</fullName>
    </submittedName>
</protein>